<dbReference type="PANTHER" id="PTHR35757">
    <property type="entry name" value="THERMOSOME SUBUNIT GAMMA"/>
    <property type="match status" value="1"/>
</dbReference>
<feature type="signal peptide" evidence="1">
    <location>
        <begin position="1"/>
        <end position="28"/>
    </location>
</feature>
<name>A0A5C6A6Q1_9BACT</name>
<dbReference type="RefSeq" id="WP_146446305.1">
    <property type="nucleotide sequence ID" value="NZ_SJPR01000006.1"/>
</dbReference>
<sequence precursor="true">MRIERRGLQIIAVTTPLAVLALAASASAQRPSPAAALPAKPLEAGLADEEWVRSQRDDSGQVTNLQTAIGRYEGTPPGASAPVRVDLVGAIHVGDHDYYQELNRRFSGYDAVLYELVAPQGTVVPRGGRVGSDNPLGAMQNGMKGLLALEHQLEIVDYTRPNFVHADMSPEQLFATMEARDEGILKLYFRMVGQGIAEQTKAAQKGESAEFDLMRAMFSNDRPRRMKMAMAGQLTQLEGLLTSFGGEKGTTLIHERNRTAMDVLAKEIAAGKRTIAVFYGAGHLVDMEKRLRERFHLRQTGKEWLTAWDLTE</sequence>
<reference evidence="2 3" key="1">
    <citation type="submission" date="2019-02" db="EMBL/GenBank/DDBJ databases">
        <title>Deep-cultivation of Planctomycetes and their phenomic and genomic characterization uncovers novel biology.</title>
        <authorList>
            <person name="Wiegand S."/>
            <person name="Jogler M."/>
            <person name="Boedeker C."/>
            <person name="Pinto D."/>
            <person name="Vollmers J."/>
            <person name="Rivas-Marin E."/>
            <person name="Kohn T."/>
            <person name="Peeters S.H."/>
            <person name="Heuer A."/>
            <person name="Rast P."/>
            <person name="Oberbeckmann S."/>
            <person name="Bunk B."/>
            <person name="Jeske O."/>
            <person name="Meyerdierks A."/>
            <person name="Storesund J.E."/>
            <person name="Kallscheuer N."/>
            <person name="Luecker S."/>
            <person name="Lage O.M."/>
            <person name="Pohl T."/>
            <person name="Merkel B.J."/>
            <person name="Hornburger P."/>
            <person name="Mueller R.-W."/>
            <person name="Bruemmer F."/>
            <person name="Labrenz M."/>
            <person name="Spormann A.M."/>
            <person name="Op Den Camp H."/>
            <person name="Overmann J."/>
            <person name="Amann R."/>
            <person name="Jetten M.S.M."/>
            <person name="Mascher T."/>
            <person name="Medema M.H."/>
            <person name="Devos D.P."/>
            <person name="Kaster A.-K."/>
            <person name="Ovreas L."/>
            <person name="Rohde M."/>
            <person name="Galperin M.Y."/>
            <person name="Jogler C."/>
        </authorList>
    </citation>
    <scope>NUCLEOTIDE SEQUENCE [LARGE SCALE GENOMIC DNA]</scope>
    <source>
        <strain evidence="2 3">Pla108</strain>
    </source>
</reference>
<evidence type="ECO:0000256" key="1">
    <source>
        <dbReference type="SAM" id="SignalP"/>
    </source>
</evidence>
<evidence type="ECO:0000313" key="2">
    <source>
        <dbReference type="EMBL" id="TWT94751.1"/>
    </source>
</evidence>
<evidence type="ECO:0000313" key="3">
    <source>
        <dbReference type="Proteomes" id="UP000317421"/>
    </source>
</evidence>
<feature type="chain" id="PRO_5023071371" description="TraB family protein" evidence="1">
    <location>
        <begin position="29"/>
        <end position="312"/>
    </location>
</feature>
<organism evidence="2 3">
    <name type="scientific">Botrimarina colliarenosi</name>
    <dbReference type="NCBI Taxonomy" id="2528001"/>
    <lineage>
        <taxon>Bacteria</taxon>
        <taxon>Pseudomonadati</taxon>
        <taxon>Planctomycetota</taxon>
        <taxon>Planctomycetia</taxon>
        <taxon>Pirellulales</taxon>
        <taxon>Lacipirellulaceae</taxon>
        <taxon>Botrimarina</taxon>
    </lineage>
</organism>
<accession>A0A5C6A6Q1</accession>
<dbReference type="PANTHER" id="PTHR35757:SF1">
    <property type="entry name" value="THERMOSOME SUBUNIT GAMMA"/>
    <property type="match status" value="1"/>
</dbReference>
<dbReference type="Proteomes" id="UP000317421">
    <property type="component" value="Unassembled WGS sequence"/>
</dbReference>
<proteinExistence type="predicted"/>
<keyword evidence="1" id="KW-0732">Signal</keyword>
<dbReference type="EMBL" id="SJPR01000006">
    <property type="protein sequence ID" value="TWT94751.1"/>
    <property type="molecule type" value="Genomic_DNA"/>
</dbReference>
<evidence type="ECO:0008006" key="4">
    <source>
        <dbReference type="Google" id="ProtNLM"/>
    </source>
</evidence>
<protein>
    <recommendedName>
        <fullName evidence="4">TraB family protein</fullName>
    </recommendedName>
</protein>
<keyword evidence="3" id="KW-1185">Reference proteome</keyword>
<gene>
    <name evidence="2" type="ORF">Pla108_36000</name>
</gene>
<dbReference type="AlphaFoldDB" id="A0A5C6A6Q1"/>
<dbReference type="OrthoDB" id="249177at2"/>
<comment type="caution">
    <text evidence="2">The sequence shown here is derived from an EMBL/GenBank/DDBJ whole genome shotgun (WGS) entry which is preliminary data.</text>
</comment>